<gene>
    <name evidence="1" type="ORF">EV356DRAFT_238802</name>
</gene>
<accession>A0A6A6H4C9</accession>
<dbReference type="EMBL" id="ML991812">
    <property type="protein sequence ID" value="KAF2232855.1"/>
    <property type="molecule type" value="Genomic_DNA"/>
</dbReference>
<name>A0A6A6H4C9_VIRVR</name>
<evidence type="ECO:0000313" key="2">
    <source>
        <dbReference type="Proteomes" id="UP000800092"/>
    </source>
</evidence>
<organism evidence="1 2">
    <name type="scientific">Viridothelium virens</name>
    <name type="common">Speckled blister lichen</name>
    <name type="synonym">Trypethelium virens</name>
    <dbReference type="NCBI Taxonomy" id="1048519"/>
    <lineage>
        <taxon>Eukaryota</taxon>
        <taxon>Fungi</taxon>
        <taxon>Dikarya</taxon>
        <taxon>Ascomycota</taxon>
        <taxon>Pezizomycotina</taxon>
        <taxon>Dothideomycetes</taxon>
        <taxon>Dothideomycetes incertae sedis</taxon>
        <taxon>Trypetheliales</taxon>
        <taxon>Trypetheliaceae</taxon>
        <taxon>Viridothelium</taxon>
    </lineage>
</organism>
<evidence type="ECO:0000313" key="1">
    <source>
        <dbReference type="EMBL" id="KAF2232855.1"/>
    </source>
</evidence>
<keyword evidence="2" id="KW-1185">Reference proteome</keyword>
<protein>
    <submittedName>
        <fullName evidence="1">Uncharacterized protein</fullName>
    </submittedName>
</protein>
<dbReference type="Proteomes" id="UP000800092">
    <property type="component" value="Unassembled WGS sequence"/>
</dbReference>
<reference evidence="1" key="1">
    <citation type="journal article" date="2020" name="Stud. Mycol.">
        <title>101 Dothideomycetes genomes: a test case for predicting lifestyles and emergence of pathogens.</title>
        <authorList>
            <person name="Haridas S."/>
            <person name="Albert R."/>
            <person name="Binder M."/>
            <person name="Bloem J."/>
            <person name="Labutti K."/>
            <person name="Salamov A."/>
            <person name="Andreopoulos B."/>
            <person name="Baker S."/>
            <person name="Barry K."/>
            <person name="Bills G."/>
            <person name="Bluhm B."/>
            <person name="Cannon C."/>
            <person name="Castanera R."/>
            <person name="Culley D."/>
            <person name="Daum C."/>
            <person name="Ezra D."/>
            <person name="Gonzalez J."/>
            <person name="Henrissat B."/>
            <person name="Kuo A."/>
            <person name="Liang C."/>
            <person name="Lipzen A."/>
            <person name="Lutzoni F."/>
            <person name="Magnuson J."/>
            <person name="Mondo S."/>
            <person name="Nolan M."/>
            <person name="Ohm R."/>
            <person name="Pangilinan J."/>
            <person name="Park H.-J."/>
            <person name="Ramirez L."/>
            <person name="Alfaro M."/>
            <person name="Sun H."/>
            <person name="Tritt A."/>
            <person name="Yoshinaga Y."/>
            <person name="Zwiers L.-H."/>
            <person name="Turgeon B."/>
            <person name="Goodwin S."/>
            <person name="Spatafora J."/>
            <person name="Crous P."/>
            <person name="Grigoriev I."/>
        </authorList>
    </citation>
    <scope>NUCLEOTIDE SEQUENCE</scope>
    <source>
        <strain evidence="1">Tuck. ex Michener</strain>
    </source>
</reference>
<sequence length="110" mass="12153">MGTLARGSISSRLALTCGGHGFLSARIGTAYGRRNVFCTPSRKKIVRYCTKYSLAYASEINYQNHRSGNGCNVRTFFSAGVMRMLGHLMLFLNFVHSTTRCIGTSLIHLV</sequence>
<proteinExistence type="predicted"/>
<dbReference type="AlphaFoldDB" id="A0A6A6H4C9"/>